<comment type="caution">
    <text evidence="1">The sequence shown here is derived from an EMBL/GenBank/DDBJ whole genome shotgun (WGS) entry which is preliminary data.</text>
</comment>
<proteinExistence type="predicted"/>
<name>A0A4R9K3P5_9LEPT</name>
<dbReference type="AlphaFoldDB" id="A0A4R9K3P5"/>
<accession>A0A4R9K3P5</accession>
<evidence type="ECO:0000313" key="2">
    <source>
        <dbReference type="Proteomes" id="UP000297762"/>
    </source>
</evidence>
<keyword evidence="2" id="KW-1185">Reference proteome</keyword>
<dbReference type="Proteomes" id="UP000297762">
    <property type="component" value="Unassembled WGS sequence"/>
</dbReference>
<protein>
    <recommendedName>
        <fullName evidence="3">Lipoprotein</fullName>
    </recommendedName>
</protein>
<evidence type="ECO:0000313" key="1">
    <source>
        <dbReference type="EMBL" id="TGL59514.1"/>
    </source>
</evidence>
<dbReference type="RefSeq" id="WP_135650729.1">
    <property type="nucleotide sequence ID" value="NZ_RQGF01000030.1"/>
</dbReference>
<reference evidence="1" key="1">
    <citation type="journal article" date="2019" name="PLoS Negl. Trop. Dis.">
        <title>Revisiting the worldwide diversity of Leptospira species in the environment.</title>
        <authorList>
            <person name="Vincent A.T."/>
            <person name="Schiettekatte O."/>
            <person name="Bourhy P."/>
            <person name="Veyrier F.J."/>
            <person name="Picardeau M."/>
        </authorList>
    </citation>
    <scope>NUCLEOTIDE SEQUENCE [LARGE SCALE GENOMIC DNA]</scope>
    <source>
        <strain evidence="1">201702455</strain>
    </source>
</reference>
<dbReference type="EMBL" id="RQGF01000030">
    <property type="protein sequence ID" value="TGL59514.1"/>
    <property type="molecule type" value="Genomic_DNA"/>
</dbReference>
<organism evidence="1 2">
    <name type="scientific">Leptospira sarikeiensis</name>
    <dbReference type="NCBI Taxonomy" id="2484943"/>
    <lineage>
        <taxon>Bacteria</taxon>
        <taxon>Pseudomonadati</taxon>
        <taxon>Spirochaetota</taxon>
        <taxon>Spirochaetia</taxon>
        <taxon>Leptospirales</taxon>
        <taxon>Leptospiraceae</taxon>
        <taxon>Leptospira</taxon>
    </lineage>
</organism>
<dbReference type="OrthoDB" id="325172at2"/>
<gene>
    <name evidence="1" type="ORF">EHQ64_15585</name>
</gene>
<sequence length="203" mass="23494">MKLIALILFSIIGSVGCILSTSLNSPMTTFQNPANVEMHLKKKVMFVCEWSYLINGNPLEAQFQKGYSEKSTRNLKAEFDKLDFLTFQTDGDDFDYKLIIKHKTESNTNFGLNFLSAITLLIIPGMSEKNYQIDYQLFDRNGNIIKRSSFRAGQEYYQQILLIFVMPFKFPFSEENNVLRHFAKSVTSDLYHELLENKKNTPL</sequence>
<dbReference type="PROSITE" id="PS51257">
    <property type="entry name" value="PROKAR_LIPOPROTEIN"/>
    <property type="match status" value="1"/>
</dbReference>
<evidence type="ECO:0008006" key="3">
    <source>
        <dbReference type="Google" id="ProtNLM"/>
    </source>
</evidence>